<keyword evidence="3 6" id="KW-0521">NADP</keyword>
<feature type="binding site" evidence="6">
    <location>
        <position position="87"/>
    </location>
    <ligand>
        <name>NAD(+)</name>
        <dbReference type="ChEBI" id="CHEBI:57540"/>
    </ligand>
</feature>
<evidence type="ECO:0000313" key="7">
    <source>
        <dbReference type="EMBL" id="RNL39920.1"/>
    </source>
</evidence>
<feature type="binding site" evidence="6">
    <location>
        <begin position="82"/>
        <end position="83"/>
    </location>
    <ligand>
        <name>NAD(+)</name>
        <dbReference type="ChEBI" id="CHEBI:57540"/>
    </ligand>
</feature>
<comment type="caution">
    <text evidence="6">Lacks conserved residue(s) required for the propagation of feature annotation.</text>
</comment>
<keyword evidence="2 6" id="KW-0418">Kinase</keyword>
<dbReference type="PANTHER" id="PTHR20275">
    <property type="entry name" value="NAD KINASE"/>
    <property type="match status" value="1"/>
</dbReference>
<evidence type="ECO:0000313" key="8">
    <source>
        <dbReference type="Proteomes" id="UP000269591"/>
    </source>
</evidence>
<accession>A0A3N0AZA0</accession>
<dbReference type="GO" id="GO:0019674">
    <property type="term" value="P:NAD+ metabolic process"/>
    <property type="evidence" value="ECO:0007669"/>
    <property type="project" value="InterPro"/>
</dbReference>
<dbReference type="GO" id="GO:0046872">
    <property type="term" value="F:metal ion binding"/>
    <property type="evidence" value="ECO:0007669"/>
    <property type="project" value="UniProtKB-UniRule"/>
</dbReference>
<dbReference type="GO" id="GO:0003951">
    <property type="term" value="F:NAD+ kinase activity"/>
    <property type="evidence" value="ECO:0007669"/>
    <property type="project" value="UniProtKB-UniRule"/>
</dbReference>
<dbReference type="Pfam" id="PF20143">
    <property type="entry name" value="NAD_kinase_C"/>
    <property type="match status" value="1"/>
</dbReference>
<dbReference type="GO" id="GO:0005524">
    <property type="term" value="F:ATP binding"/>
    <property type="evidence" value="ECO:0007669"/>
    <property type="project" value="UniProtKB-KW"/>
</dbReference>
<keyword evidence="4 6" id="KW-0520">NAD</keyword>
<dbReference type="GO" id="GO:0006741">
    <property type="term" value="P:NADP+ biosynthetic process"/>
    <property type="evidence" value="ECO:0007669"/>
    <property type="project" value="UniProtKB-UniRule"/>
</dbReference>
<dbReference type="Proteomes" id="UP000269591">
    <property type="component" value="Unassembled WGS sequence"/>
</dbReference>
<dbReference type="GO" id="GO:0005737">
    <property type="term" value="C:cytoplasm"/>
    <property type="evidence" value="ECO:0007669"/>
    <property type="project" value="UniProtKB-SubCell"/>
</dbReference>
<dbReference type="EC" id="2.7.1.23" evidence="6"/>
<dbReference type="Gene3D" id="3.40.50.10330">
    <property type="entry name" value="Probable inorganic polyphosphate/atp-NAD kinase, domain 1"/>
    <property type="match status" value="1"/>
</dbReference>
<dbReference type="SUPFAM" id="SSF111331">
    <property type="entry name" value="NAD kinase/diacylglycerol kinase-like"/>
    <property type="match status" value="1"/>
</dbReference>
<gene>
    <name evidence="6" type="primary">nadK</name>
    <name evidence="7" type="ORF">DMP06_06180</name>
</gene>
<feature type="binding site" evidence="6">
    <location>
        <position position="223"/>
    </location>
    <ligand>
        <name>NAD(+)</name>
        <dbReference type="ChEBI" id="CHEBI:57540"/>
    </ligand>
</feature>
<proteinExistence type="inferred from homology"/>
<comment type="cofactor">
    <cofactor evidence="6">
        <name>a divalent metal cation</name>
        <dbReference type="ChEBI" id="CHEBI:60240"/>
    </cofactor>
</comment>
<keyword evidence="8" id="KW-1185">Reference proteome</keyword>
<comment type="function">
    <text evidence="6">Involved in the regulation of the intracellular balance of NAD and NADP, and is a key enzyme in the biosynthesis of NADP. Catalyzes specifically the phosphorylation on 2'-hydroxyl of the adenosine moiety of NAD to yield NADP.</text>
</comment>
<feature type="binding site" evidence="6">
    <location>
        <position position="188"/>
    </location>
    <ligand>
        <name>NAD(+)</name>
        <dbReference type="ChEBI" id="CHEBI:57540"/>
    </ligand>
</feature>
<dbReference type="Pfam" id="PF01513">
    <property type="entry name" value="NAD_kinase"/>
    <property type="match status" value="1"/>
</dbReference>
<reference evidence="8" key="1">
    <citation type="submission" date="2018-05" db="EMBL/GenBank/DDBJ databases">
        <title>Genome Sequencing of selected type strains of the family Eggerthellaceae.</title>
        <authorList>
            <person name="Danylec N."/>
            <person name="Stoll D.A."/>
            <person name="Doetsch A."/>
            <person name="Huch M."/>
        </authorList>
    </citation>
    <scope>NUCLEOTIDE SEQUENCE [LARGE SCALE GENOMIC DNA]</scope>
    <source>
        <strain evidence="8">DSM 24851</strain>
    </source>
</reference>
<comment type="catalytic activity">
    <reaction evidence="5 6">
        <text>NAD(+) + ATP = ADP + NADP(+) + H(+)</text>
        <dbReference type="Rhea" id="RHEA:18629"/>
        <dbReference type="ChEBI" id="CHEBI:15378"/>
        <dbReference type="ChEBI" id="CHEBI:30616"/>
        <dbReference type="ChEBI" id="CHEBI:57540"/>
        <dbReference type="ChEBI" id="CHEBI:58349"/>
        <dbReference type="ChEBI" id="CHEBI:456216"/>
        <dbReference type="EC" id="2.7.1.23"/>
    </reaction>
</comment>
<dbReference type="InterPro" id="IPR002504">
    <property type="entry name" value="NADK"/>
</dbReference>
<dbReference type="InterPro" id="IPR016064">
    <property type="entry name" value="NAD/diacylglycerol_kinase_sf"/>
</dbReference>
<comment type="similarity">
    <text evidence="6">Belongs to the NAD kinase family.</text>
</comment>
<sequence length="303" mass="32683">MHKALGKVSEMRVLVVYCQKNKRASQAAVSLCTYLRKRRHSFEAMTLEEMPDCAQVHAESPGILQDTRLREAFSFMVVLGGDGSILRASRLAVLLGIPILGMNYGHLGFLSNRGDASDTSLIDSALAGECQVEKLPCLEVELQHGAEGTYPQRLFALNDVAVNRAPSANILECAVGISGCHLATLRGDGVVVASSTGSTAYALSAGGPVVAPSNRGLLVVPIAVHALASRPIVTGQDDWVDIDLRPCREGLEDDPSIQLDGELQTPCQPVDRVRVRNSALTAELLRQRGEGFYKRFSNVFLMQ</sequence>
<dbReference type="AlphaFoldDB" id="A0A3N0AZA0"/>
<evidence type="ECO:0000256" key="1">
    <source>
        <dbReference type="ARBA" id="ARBA00022679"/>
    </source>
</evidence>
<name>A0A3N0AZA0_9ACTN</name>
<dbReference type="HAMAP" id="MF_00361">
    <property type="entry name" value="NAD_kinase"/>
    <property type="match status" value="1"/>
</dbReference>
<feature type="binding site" evidence="6">
    <location>
        <position position="186"/>
    </location>
    <ligand>
        <name>NAD(+)</name>
        <dbReference type="ChEBI" id="CHEBI:57540"/>
    </ligand>
</feature>
<keyword evidence="6" id="KW-0963">Cytoplasm</keyword>
<evidence type="ECO:0000256" key="5">
    <source>
        <dbReference type="ARBA" id="ARBA00047925"/>
    </source>
</evidence>
<dbReference type="Gene3D" id="2.60.200.30">
    <property type="entry name" value="Probable inorganic polyphosphate/atp-NAD kinase, domain 2"/>
    <property type="match status" value="1"/>
</dbReference>
<dbReference type="GO" id="GO:0051287">
    <property type="term" value="F:NAD binding"/>
    <property type="evidence" value="ECO:0007669"/>
    <property type="project" value="UniProtKB-ARBA"/>
</dbReference>
<dbReference type="PANTHER" id="PTHR20275:SF0">
    <property type="entry name" value="NAD KINASE"/>
    <property type="match status" value="1"/>
</dbReference>
<comment type="subcellular location">
    <subcellularLocation>
        <location evidence="6">Cytoplasm</location>
    </subcellularLocation>
</comment>
<keyword evidence="6" id="KW-0547">Nucleotide-binding</keyword>
<keyword evidence="1 6" id="KW-0808">Transferase</keyword>
<dbReference type="EMBL" id="QIBX01000009">
    <property type="protein sequence ID" value="RNL39920.1"/>
    <property type="molecule type" value="Genomic_DNA"/>
</dbReference>
<evidence type="ECO:0000256" key="6">
    <source>
        <dbReference type="HAMAP-Rule" id="MF_00361"/>
    </source>
</evidence>
<keyword evidence="6" id="KW-0067">ATP-binding</keyword>
<protein>
    <recommendedName>
        <fullName evidence="6">NAD kinase</fullName>
        <ecNumber evidence="6">2.7.1.23</ecNumber>
    </recommendedName>
    <alternativeName>
        <fullName evidence="6">ATP-dependent NAD kinase</fullName>
    </alternativeName>
</protein>
<dbReference type="InterPro" id="IPR017437">
    <property type="entry name" value="ATP-NAD_kinase_PpnK-typ_C"/>
</dbReference>
<feature type="binding site" evidence="6">
    <location>
        <begin position="199"/>
        <end position="204"/>
    </location>
    <ligand>
        <name>NAD(+)</name>
        <dbReference type="ChEBI" id="CHEBI:57540"/>
    </ligand>
</feature>
<evidence type="ECO:0000256" key="4">
    <source>
        <dbReference type="ARBA" id="ARBA00023027"/>
    </source>
</evidence>
<feature type="active site" description="Proton acceptor" evidence="6">
    <location>
        <position position="82"/>
    </location>
</feature>
<organism evidence="7 8">
    <name type="scientific">Slackia equolifaciens</name>
    <dbReference type="NCBI Taxonomy" id="498718"/>
    <lineage>
        <taxon>Bacteria</taxon>
        <taxon>Bacillati</taxon>
        <taxon>Actinomycetota</taxon>
        <taxon>Coriobacteriia</taxon>
        <taxon>Eggerthellales</taxon>
        <taxon>Eggerthellaceae</taxon>
        <taxon>Slackia</taxon>
    </lineage>
</organism>
<evidence type="ECO:0000256" key="3">
    <source>
        <dbReference type="ARBA" id="ARBA00022857"/>
    </source>
</evidence>
<comment type="caution">
    <text evidence="7">The sequence shown here is derived from an EMBL/GenBank/DDBJ whole genome shotgun (WGS) entry which is preliminary data.</text>
</comment>
<evidence type="ECO:0000256" key="2">
    <source>
        <dbReference type="ARBA" id="ARBA00022777"/>
    </source>
</evidence>
<feature type="binding site" evidence="6">
    <location>
        <begin position="158"/>
        <end position="159"/>
    </location>
    <ligand>
        <name>NAD(+)</name>
        <dbReference type="ChEBI" id="CHEBI:57540"/>
    </ligand>
</feature>
<dbReference type="InterPro" id="IPR017438">
    <property type="entry name" value="ATP-NAD_kinase_N"/>
</dbReference>